<dbReference type="Proteomes" id="UP000738431">
    <property type="component" value="Chromosome"/>
</dbReference>
<evidence type="ECO:0000259" key="8">
    <source>
        <dbReference type="PROSITE" id="PS51918"/>
    </source>
</evidence>
<dbReference type="EMBL" id="CP139781">
    <property type="protein sequence ID" value="WRQ86648.1"/>
    <property type="molecule type" value="Genomic_DNA"/>
</dbReference>
<evidence type="ECO:0000313" key="10">
    <source>
        <dbReference type="Proteomes" id="UP000738431"/>
    </source>
</evidence>
<keyword evidence="5 6" id="KW-0411">Iron-sulfur</keyword>
<protein>
    <submittedName>
        <fullName evidence="9">YgiQ family radical SAM protein</fullName>
    </submittedName>
</protein>
<evidence type="ECO:0000256" key="1">
    <source>
        <dbReference type="ARBA" id="ARBA00022485"/>
    </source>
</evidence>
<keyword evidence="2 6" id="KW-0949">S-adenosyl-L-methionine</keyword>
<evidence type="ECO:0000256" key="4">
    <source>
        <dbReference type="ARBA" id="ARBA00023004"/>
    </source>
</evidence>
<reference evidence="9 10" key="1">
    <citation type="submission" date="2023-12" db="EMBL/GenBank/DDBJ databases">
        <title>Description of an unclassified Opitutus bacterium of Verrucomicrobiota.</title>
        <authorList>
            <person name="Zhang D.-F."/>
        </authorList>
    </citation>
    <scope>NUCLEOTIDE SEQUENCE [LARGE SCALE GENOMIC DNA]</scope>
    <source>
        <strain evidence="9 10">WL0086</strain>
    </source>
</reference>
<feature type="binding site" evidence="6">
    <location>
        <position position="346"/>
    </location>
    <ligand>
        <name>[4Fe-4S] cluster</name>
        <dbReference type="ChEBI" id="CHEBI:49883"/>
        <note>4Fe-4S-S-AdoMet</note>
    </ligand>
</feature>
<dbReference type="InterPro" id="IPR024560">
    <property type="entry name" value="UPF0313_C"/>
</dbReference>
<dbReference type="InterPro" id="IPR058240">
    <property type="entry name" value="rSAM_sf"/>
</dbReference>
<dbReference type="Pfam" id="PF11842">
    <property type="entry name" value="DUF3362"/>
    <property type="match status" value="1"/>
</dbReference>
<comment type="cofactor">
    <cofactor evidence="6">
        <name>[4Fe-4S] cluster</name>
        <dbReference type="ChEBI" id="CHEBI:49883"/>
    </cofactor>
    <text evidence="6">Binds 1 [4Fe-4S] cluster. The cluster is coordinated with 3 cysteines and an exchangeable S-adenosyl-L-methionine.</text>
</comment>
<feature type="compositionally biased region" description="Low complexity" evidence="7">
    <location>
        <begin position="699"/>
        <end position="718"/>
    </location>
</feature>
<keyword evidence="10" id="KW-1185">Reference proteome</keyword>
<feature type="binding site" evidence="6">
    <location>
        <position position="339"/>
    </location>
    <ligand>
        <name>[4Fe-4S] cluster</name>
        <dbReference type="ChEBI" id="CHEBI:49883"/>
        <note>4Fe-4S-S-AdoMet</note>
    </ligand>
</feature>
<dbReference type="SFLD" id="SFLDG01082">
    <property type="entry name" value="B12-binding_domain_containing"/>
    <property type="match status" value="1"/>
</dbReference>
<sequence length="718" mass="80917">MLRGHITVMSQGPQSNKVYSHEPVWDPGRWLPTTREEVEARGWDYIDVIIVSGDAYVDHPAFGTAVIGRMLEAEGLRVAIISQPNWRDDLRDFKKLGAPRMFFGVTAGCMDSMVNRYTAAKKLRSEDAYTPGGEHGFRPDYATVTYSRILKDLYPDVPVMIGGIEASLRRVTHFDYWSEELKPSILADSGADLLVYGMGEMPLKETVRLLKRGVPFSSLGTIPQTAVLLPPGEAPPKNKNWDDFELHSHEACLEDRERYAKNFKDIETESNRVKARRLFQQIGDRTLVVNPPFPTMNEEQIDRAFDLPYTRLPHPKYRKRGPIPAYEMIKHSINMHRGCFGGCSFCTISAHQGKFVASRSKESILKEVESIKQMPDFRGTISDLGGPSGNMYKMKGKQQWICDECVRPSCIWPDVCRNLDTDHTPLLEIYEAVRETEGVNHAYVASGIRYDLFLHDKGTTPEVKASHEKYIEELAAHHVPGRIKVAPEHTSDHVLRVMRKPSFNLFYKFKEKFEKAGEKAGKKKQPVIPYFISSHPGSRPEDMAELALKTKDLGFRLEQVQDFTPTPMTVATEIYATGMHPYNGEELSVARSPEDKQTQRSFFFWYKPEMKKALRSSMKRLGLDGLAKRLLDDKQVTEDVTPPPHIAPCGMKVPASAKATAGKGPQTGARLAAATKGAKRPVDPKRKAKPTEKPEAKGKAASKPAPKPKAFQKFFKKR</sequence>
<dbReference type="Pfam" id="PF08497">
    <property type="entry name" value="Radical_SAM_N"/>
    <property type="match status" value="1"/>
</dbReference>
<dbReference type="SUPFAM" id="SSF102114">
    <property type="entry name" value="Radical SAM enzymes"/>
    <property type="match status" value="1"/>
</dbReference>
<comment type="similarity">
    <text evidence="6">Belongs to the UPF0313 family.</text>
</comment>
<evidence type="ECO:0000256" key="5">
    <source>
        <dbReference type="ARBA" id="ARBA00023014"/>
    </source>
</evidence>
<name>A0ABZ1C5X2_9BACT</name>
<dbReference type="HAMAP" id="MF_01251">
    <property type="entry name" value="UPF0313"/>
    <property type="match status" value="1"/>
</dbReference>
<dbReference type="Pfam" id="PF04055">
    <property type="entry name" value="Radical_SAM"/>
    <property type="match status" value="1"/>
</dbReference>
<proteinExistence type="inferred from homology"/>
<dbReference type="InterPro" id="IPR006638">
    <property type="entry name" value="Elp3/MiaA/NifB-like_rSAM"/>
</dbReference>
<keyword evidence="3 6" id="KW-0479">Metal-binding</keyword>
<dbReference type="Gene3D" id="3.80.30.20">
    <property type="entry name" value="tm_1862 like domain"/>
    <property type="match status" value="1"/>
</dbReference>
<gene>
    <name evidence="9" type="ORF">K1X11_017690</name>
</gene>
<keyword evidence="1 6" id="KW-0004">4Fe-4S</keyword>
<dbReference type="SMART" id="SM00729">
    <property type="entry name" value="Elp3"/>
    <property type="match status" value="1"/>
</dbReference>
<feature type="binding site" evidence="6">
    <location>
        <position position="343"/>
    </location>
    <ligand>
        <name>[4Fe-4S] cluster</name>
        <dbReference type="ChEBI" id="CHEBI:49883"/>
        <note>4Fe-4S-S-AdoMet</note>
    </ligand>
</feature>
<dbReference type="PROSITE" id="PS01278">
    <property type="entry name" value="MTTASE_RADICAL"/>
    <property type="match status" value="1"/>
</dbReference>
<dbReference type="InterPro" id="IPR023404">
    <property type="entry name" value="rSAM_horseshoe"/>
</dbReference>
<feature type="region of interest" description="Disordered" evidence="7">
    <location>
        <begin position="656"/>
        <end position="718"/>
    </location>
</feature>
<organism evidence="9 10">
    <name type="scientific">Actomonas aquatica</name>
    <dbReference type="NCBI Taxonomy" id="2866162"/>
    <lineage>
        <taxon>Bacteria</taxon>
        <taxon>Pseudomonadati</taxon>
        <taxon>Verrucomicrobiota</taxon>
        <taxon>Opitutia</taxon>
        <taxon>Opitutales</taxon>
        <taxon>Opitutaceae</taxon>
        <taxon>Actomonas</taxon>
    </lineage>
</organism>
<dbReference type="InterPro" id="IPR020612">
    <property type="entry name" value="Methylthiotransferase_CS"/>
</dbReference>
<evidence type="ECO:0000256" key="3">
    <source>
        <dbReference type="ARBA" id="ARBA00022723"/>
    </source>
</evidence>
<dbReference type="NCBIfam" id="TIGR03904">
    <property type="entry name" value="SAM_YgiQ"/>
    <property type="match status" value="1"/>
</dbReference>
<feature type="domain" description="Radical SAM core" evidence="8">
    <location>
        <begin position="325"/>
        <end position="607"/>
    </location>
</feature>
<keyword evidence="4 6" id="KW-0408">Iron</keyword>
<dbReference type="SFLD" id="SFLDS00029">
    <property type="entry name" value="Radical_SAM"/>
    <property type="match status" value="1"/>
</dbReference>
<dbReference type="PANTHER" id="PTHR32331">
    <property type="entry name" value="UPF0313 PROTEIN YGIQ"/>
    <property type="match status" value="1"/>
</dbReference>
<accession>A0ABZ1C5X2</accession>
<evidence type="ECO:0000256" key="7">
    <source>
        <dbReference type="SAM" id="MobiDB-lite"/>
    </source>
</evidence>
<dbReference type="InterPro" id="IPR007197">
    <property type="entry name" value="rSAM"/>
</dbReference>
<dbReference type="PANTHER" id="PTHR32331:SF0">
    <property type="entry name" value="UPF0313 PROTEIN YGIQ"/>
    <property type="match status" value="1"/>
</dbReference>
<dbReference type="SFLD" id="SFLDG01069">
    <property type="entry name" value="UPF0313"/>
    <property type="match status" value="1"/>
</dbReference>
<evidence type="ECO:0000256" key="2">
    <source>
        <dbReference type="ARBA" id="ARBA00022691"/>
    </source>
</evidence>
<dbReference type="RefSeq" id="WP_225919384.1">
    <property type="nucleotide sequence ID" value="NZ_CP139781.1"/>
</dbReference>
<feature type="compositionally biased region" description="Basic and acidic residues" evidence="7">
    <location>
        <begin position="680"/>
        <end position="698"/>
    </location>
</feature>
<dbReference type="InterPro" id="IPR022946">
    <property type="entry name" value="UPF0313"/>
</dbReference>
<evidence type="ECO:0000313" key="9">
    <source>
        <dbReference type="EMBL" id="WRQ86648.1"/>
    </source>
</evidence>
<evidence type="ECO:0000256" key="6">
    <source>
        <dbReference type="HAMAP-Rule" id="MF_01251"/>
    </source>
</evidence>
<dbReference type="PROSITE" id="PS51918">
    <property type="entry name" value="RADICAL_SAM"/>
    <property type="match status" value="1"/>
</dbReference>
<dbReference type="InterPro" id="IPR013704">
    <property type="entry name" value="UPF0313_N"/>
</dbReference>